<dbReference type="AlphaFoldDB" id="A0A4Y9IIP5"/>
<organism evidence="1 2">
    <name type="scientific">Dysgonomonas mossii</name>
    <dbReference type="NCBI Taxonomy" id="163665"/>
    <lineage>
        <taxon>Bacteria</taxon>
        <taxon>Pseudomonadati</taxon>
        <taxon>Bacteroidota</taxon>
        <taxon>Bacteroidia</taxon>
        <taxon>Bacteroidales</taxon>
        <taxon>Dysgonomonadaceae</taxon>
        <taxon>Dysgonomonas</taxon>
    </lineage>
</organism>
<evidence type="ECO:0000313" key="2">
    <source>
        <dbReference type="Proteomes" id="UP000298285"/>
    </source>
</evidence>
<dbReference type="OrthoDB" id="1044834at2"/>
<sequence length="92" mass="10500">MVETTGVESKECVNKAPVVNVNIFIRKYDDGLPNRPLIETSKRAIEKAIKENIIVPKGMYWKSKIVWSEPMGEYKAGFDCTNIRIEVITQLN</sequence>
<proteinExistence type="predicted"/>
<name>A0A4Y9IIP5_9BACT</name>
<dbReference type="EMBL" id="SPPK01000007">
    <property type="protein sequence ID" value="TFU86972.1"/>
    <property type="molecule type" value="Genomic_DNA"/>
</dbReference>
<dbReference type="Proteomes" id="UP000298285">
    <property type="component" value="Unassembled WGS sequence"/>
</dbReference>
<gene>
    <name evidence="1" type="ORF">E4T88_16110</name>
</gene>
<protein>
    <submittedName>
        <fullName evidence="1">Uncharacterized protein</fullName>
    </submittedName>
</protein>
<comment type="caution">
    <text evidence="1">The sequence shown here is derived from an EMBL/GenBank/DDBJ whole genome shotgun (WGS) entry which is preliminary data.</text>
</comment>
<reference evidence="1 2" key="1">
    <citation type="submission" date="2019-03" db="EMBL/GenBank/DDBJ databases">
        <title>Diversity of the mouse oral microbiome.</title>
        <authorList>
            <person name="Joseph S."/>
            <person name="Aduse-Opoku J."/>
            <person name="Curtis M."/>
            <person name="Wade W."/>
            <person name="Hashim A."/>
        </authorList>
    </citation>
    <scope>NUCLEOTIDE SEQUENCE [LARGE SCALE GENOMIC DNA]</scope>
    <source>
        <strain evidence="1 2">P11</strain>
    </source>
</reference>
<accession>A0A4Y9IIP5</accession>
<evidence type="ECO:0000313" key="1">
    <source>
        <dbReference type="EMBL" id="TFU86972.1"/>
    </source>
</evidence>